<evidence type="ECO:0000256" key="3">
    <source>
        <dbReference type="SAM" id="MobiDB-lite"/>
    </source>
</evidence>
<evidence type="ECO:0000313" key="7">
    <source>
        <dbReference type="Proteomes" id="UP000824890"/>
    </source>
</evidence>
<dbReference type="InterPro" id="IPR002160">
    <property type="entry name" value="Prot_inh_Kunz-lg"/>
</dbReference>
<dbReference type="PROSITE" id="PS51151">
    <property type="entry name" value="NAC_AB"/>
    <property type="match status" value="1"/>
</dbReference>
<dbReference type="PANTHER" id="PTHR10351">
    <property type="entry name" value="TRANSCRIPTION FACTOR BTF3 FAMILY MEMBER"/>
    <property type="match status" value="1"/>
</dbReference>
<feature type="signal peptide" evidence="4">
    <location>
        <begin position="1"/>
        <end position="21"/>
    </location>
</feature>
<feature type="domain" description="NAC-A/B" evidence="5">
    <location>
        <begin position="492"/>
        <end position="556"/>
    </location>
</feature>
<comment type="similarity">
    <text evidence="1 2">Belongs to the NAC-beta family.</text>
</comment>
<dbReference type="InterPro" id="IPR039370">
    <property type="entry name" value="BTF3"/>
</dbReference>
<evidence type="ECO:0000256" key="4">
    <source>
        <dbReference type="SAM" id="SignalP"/>
    </source>
</evidence>
<sequence length="625" mass="69675">MNPTFYFVLASTLVLVTNTYGAVLDTDGDIIFRGSYYVLPVVRGRGGGLTLLGRGGELCPYDIVQESSELDEGIPVKFSNWRPRVAFVPESQDLNIKTDVEATICFRSTYWRVGEFDEERQQYFVVAGLQDDSPNSFFQIEKSGDDAYKFVFCPRTGDSGRQCRNVGIFVDEIGVRRLALRSEPFLVMFKKANVTEISSETIPTFYFALALTLALATKTYGAVLDIDGDIIFRGSYYVLPVIRGRGGGVTLQGRGGELCPYDIVQESSEVDEGIPVKFSNWRPRVAFVPESQDLNIEMDVEVTICIQSTYWRVGEFDEERKEYFVVAGRQDSPKSFFQIEKSGDDYKFVFCPPACDSGRPRCRNVGIFVDEIGVRRLALSSEPFLVMFKKANVTEISSKTIIIHTCMRWTLKSRISANRTSHLLKIAKPSASISLSFTLTYLLLRLIPYEGRTLKIENKMNREKLMKMANTVRTGGKGTVRRKKKAVHKTNTTDDKKLQSTLKRVGVNSIPGIEEVNIFKDDVVIQFINPKVQASVAANTWAVSGTPQTKKLQDILPQIISQLGTDNLDNLKKLAEQFQKQAPGGGADVPATIQEEDDDDDVPELVAGETFETPAAEEAAKATAP</sequence>
<protein>
    <recommendedName>
        <fullName evidence="2">Nascent polypeptide-associated complex subunit beta</fullName>
    </recommendedName>
</protein>
<proteinExistence type="inferred from homology"/>
<organism evidence="6 7">
    <name type="scientific">Brassica napus</name>
    <name type="common">Rape</name>
    <dbReference type="NCBI Taxonomy" id="3708"/>
    <lineage>
        <taxon>Eukaryota</taxon>
        <taxon>Viridiplantae</taxon>
        <taxon>Streptophyta</taxon>
        <taxon>Embryophyta</taxon>
        <taxon>Tracheophyta</taxon>
        <taxon>Spermatophyta</taxon>
        <taxon>Magnoliopsida</taxon>
        <taxon>eudicotyledons</taxon>
        <taxon>Gunneridae</taxon>
        <taxon>Pentapetalae</taxon>
        <taxon>rosids</taxon>
        <taxon>malvids</taxon>
        <taxon>Brassicales</taxon>
        <taxon>Brassicaceae</taxon>
        <taxon>Brassiceae</taxon>
        <taxon>Brassica</taxon>
    </lineage>
</organism>
<dbReference type="Pfam" id="PF00197">
    <property type="entry name" value="Kunitz_legume"/>
    <property type="match status" value="2"/>
</dbReference>
<evidence type="ECO:0000256" key="2">
    <source>
        <dbReference type="RuleBase" id="RU361272"/>
    </source>
</evidence>
<dbReference type="InterPro" id="IPR011065">
    <property type="entry name" value="Kunitz_inhibitor_STI-like_sf"/>
</dbReference>
<reference evidence="6 7" key="1">
    <citation type="submission" date="2021-05" db="EMBL/GenBank/DDBJ databases">
        <title>Genome Assembly of Synthetic Allotetraploid Brassica napus Reveals Homoeologous Exchanges between Subgenomes.</title>
        <authorList>
            <person name="Davis J.T."/>
        </authorList>
    </citation>
    <scope>NUCLEOTIDE SEQUENCE [LARGE SCALE GENOMIC DNA]</scope>
    <source>
        <strain evidence="7">cv. Da-Ae</strain>
        <tissue evidence="6">Seedling</tissue>
    </source>
</reference>
<feature type="compositionally biased region" description="Low complexity" evidence="3">
    <location>
        <begin position="607"/>
        <end position="625"/>
    </location>
</feature>
<dbReference type="CDD" id="cd22055">
    <property type="entry name" value="NAC_BTF3"/>
    <property type="match status" value="1"/>
</dbReference>
<dbReference type="Gene3D" id="2.80.10.50">
    <property type="match status" value="2"/>
</dbReference>
<feature type="chain" id="PRO_5046581955" description="Nascent polypeptide-associated complex subunit beta" evidence="4">
    <location>
        <begin position="22"/>
        <end position="625"/>
    </location>
</feature>
<keyword evidence="4" id="KW-0732">Signal</keyword>
<dbReference type="EMBL" id="JAGKQM010000016">
    <property type="protein sequence ID" value="KAH0874780.1"/>
    <property type="molecule type" value="Genomic_DNA"/>
</dbReference>
<feature type="region of interest" description="Disordered" evidence="3">
    <location>
        <begin position="580"/>
        <end position="625"/>
    </location>
</feature>
<evidence type="ECO:0000259" key="5">
    <source>
        <dbReference type="PROSITE" id="PS51151"/>
    </source>
</evidence>
<accession>A0ABQ7Z3U0</accession>
<dbReference type="SMART" id="SM01407">
    <property type="entry name" value="NAC"/>
    <property type="match status" value="1"/>
</dbReference>
<keyword evidence="2" id="KW-0804">Transcription</keyword>
<dbReference type="CDD" id="cd23366">
    <property type="entry name" value="beta-trefoil_STI_AtTPI-like"/>
    <property type="match status" value="1"/>
</dbReference>
<dbReference type="Proteomes" id="UP000824890">
    <property type="component" value="Unassembled WGS sequence"/>
</dbReference>
<dbReference type="InterPro" id="IPR038187">
    <property type="entry name" value="NAC_A/B_dom_sf"/>
</dbReference>
<feature type="compositionally biased region" description="Acidic residues" evidence="3">
    <location>
        <begin position="594"/>
        <end position="603"/>
    </location>
</feature>
<dbReference type="PROSITE" id="PS00283">
    <property type="entry name" value="SOYBEAN_KUNITZ"/>
    <property type="match status" value="2"/>
</dbReference>
<dbReference type="PRINTS" id="PR00291">
    <property type="entry name" value="KUNITZINHBTR"/>
</dbReference>
<dbReference type="SUPFAM" id="SSF50386">
    <property type="entry name" value="STI-like"/>
    <property type="match status" value="2"/>
</dbReference>
<evidence type="ECO:0000256" key="1">
    <source>
        <dbReference type="ARBA" id="ARBA00005296"/>
    </source>
</evidence>
<name>A0ABQ7Z3U0_BRANA</name>
<comment type="subunit">
    <text evidence="2">Part of the nascent polypeptide-associated complex (NAC).</text>
</comment>
<keyword evidence="7" id="KW-1185">Reference proteome</keyword>
<comment type="caution">
    <text evidence="6">The sequence shown here is derived from an EMBL/GenBank/DDBJ whole genome shotgun (WGS) entry which is preliminary data.</text>
</comment>
<gene>
    <name evidence="6" type="ORF">HID58_072142</name>
</gene>
<dbReference type="InterPro" id="IPR002715">
    <property type="entry name" value="Nas_poly-pep-assoc_cplx_dom"/>
</dbReference>
<keyword evidence="2" id="KW-0805">Transcription regulation</keyword>
<dbReference type="Pfam" id="PF01849">
    <property type="entry name" value="NAC"/>
    <property type="match status" value="1"/>
</dbReference>
<evidence type="ECO:0000313" key="6">
    <source>
        <dbReference type="EMBL" id="KAH0874780.1"/>
    </source>
</evidence>
<dbReference type="SMART" id="SM00452">
    <property type="entry name" value="STI"/>
    <property type="match status" value="2"/>
</dbReference>
<dbReference type="Gene3D" id="2.20.70.30">
    <property type="entry name" value="Nascent polypeptide-associated complex domain"/>
    <property type="match status" value="1"/>
</dbReference>